<name>A0AAQ3Q2K5_9LILI</name>
<dbReference type="AlphaFoldDB" id="A0AAQ3Q2K5"/>
<sequence length="206" mass="22679">MIIILLINFEELNDRDKSFTAQHNSFFLHAFSSTILSSRALPEPYATAARLSPPPPRHSHGHLYHVLRRPTYPRNVPRQRSAANLPHRSTPPRPLLPGRARGTAGGLLPPPLAAVARRDEPLQLPRDPLDLVHVQQRHDRARLRRGEGLQLVPGRPALLLVLMLLLGDASSPAEVGLARGAAVVAGAVLVPRPRRGLRHRHLVGGR</sequence>
<dbReference type="Proteomes" id="UP001327560">
    <property type="component" value="Chromosome 1"/>
</dbReference>
<proteinExistence type="predicted"/>
<keyword evidence="3" id="KW-1185">Reference proteome</keyword>
<protein>
    <submittedName>
        <fullName evidence="2">Uncharacterized protein</fullName>
    </submittedName>
</protein>
<accession>A0AAQ3Q2K5</accession>
<organism evidence="2 3">
    <name type="scientific">Canna indica</name>
    <name type="common">Indian-shot</name>
    <dbReference type="NCBI Taxonomy" id="4628"/>
    <lineage>
        <taxon>Eukaryota</taxon>
        <taxon>Viridiplantae</taxon>
        <taxon>Streptophyta</taxon>
        <taxon>Embryophyta</taxon>
        <taxon>Tracheophyta</taxon>
        <taxon>Spermatophyta</taxon>
        <taxon>Magnoliopsida</taxon>
        <taxon>Liliopsida</taxon>
        <taxon>Zingiberales</taxon>
        <taxon>Cannaceae</taxon>
        <taxon>Canna</taxon>
    </lineage>
</organism>
<feature type="region of interest" description="Disordered" evidence="1">
    <location>
        <begin position="75"/>
        <end position="103"/>
    </location>
</feature>
<evidence type="ECO:0000313" key="3">
    <source>
        <dbReference type="Proteomes" id="UP001327560"/>
    </source>
</evidence>
<dbReference type="EMBL" id="CP136890">
    <property type="protein sequence ID" value="WOK93984.1"/>
    <property type="molecule type" value="Genomic_DNA"/>
</dbReference>
<gene>
    <name evidence="2" type="ORF">Cni_G02685</name>
</gene>
<reference evidence="2 3" key="1">
    <citation type="submission" date="2023-10" db="EMBL/GenBank/DDBJ databases">
        <title>Chromosome-scale genome assembly provides insights into flower coloration mechanisms of Canna indica.</title>
        <authorList>
            <person name="Li C."/>
        </authorList>
    </citation>
    <scope>NUCLEOTIDE SEQUENCE [LARGE SCALE GENOMIC DNA]</scope>
    <source>
        <tissue evidence="2">Flower</tissue>
    </source>
</reference>
<evidence type="ECO:0000256" key="1">
    <source>
        <dbReference type="SAM" id="MobiDB-lite"/>
    </source>
</evidence>
<evidence type="ECO:0000313" key="2">
    <source>
        <dbReference type="EMBL" id="WOK93984.1"/>
    </source>
</evidence>